<keyword evidence="4" id="KW-0677">Repeat</keyword>
<comment type="caution">
    <text evidence="8">The sequence shown here is derived from an EMBL/GenBank/DDBJ whole genome shotgun (WGS) entry which is preliminary data.</text>
</comment>
<dbReference type="Gene3D" id="3.40.50.300">
    <property type="entry name" value="P-loop containing nucleotide triphosphate hydrolases"/>
    <property type="match status" value="2"/>
</dbReference>
<dbReference type="InterPro" id="IPR027417">
    <property type="entry name" value="P-loop_NTPase"/>
</dbReference>
<organism evidence="8 9">
    <name type="scientific">Massilia suwonensis</name>
    <dbReference type="NCBI Taxonomy" id="648895"/>
    <lineage>
        <taxon>Bacteria</taxon>
        <taxon>Pseudomonadati</taxon>
        <taxon>Pseudomonadota</taxon>
        <taxon>Betaproteobacteria</taxon>
        <taxon>Burkholderiales</taxon>
        <taxon>Oxalobacteraceae</taxon>
        <taxon>Telluria group</taxon>
        <taxon>Massilia</taxon>
    </lineage>
</organism>
<evidence type="ECO:0000256" key="5">
    <source>
        <dbReference type="ARBA" id="ARBA00022777"/>
    </source>
</evidence>
<dbReference type="PANTHER" id="PTHR42926">
    <property type="match status" value="1"/>
</dbReference>
<evidence type="ECO:0000313" key="9">
    <source>
        <dbReference type="Proteomes" id="UP001596101"/>
    </source>
</evidence>
<keyword evidence="3" id="KW-0808">Transferase</keyword>
<keyword evidence="6" id="KW-0378">Hydrolase</keyword>
<dbReference type="CDD" id="cd19488">
    <property type="entry name" value="KaiC-like_N"/>
    <property type="match status" value="1"/>
</dbReference>
<accession>A0ABW0MQS8</accession>
<dbReference type="Proteomes" id="UP001596101">
    <property type="component" value="Unassembled WGS sequence"/>
</dbReference>
<dbReference type="RefSeq" id="WP_379759295.1">
    <property type="nucleotide sequence ID" value="NZ_JBHSMR010000013.1"/>
</dbReference>
<feature type="domain" description="KaiC" evidence="7">
    <location>
        <begin position="255"/>
        <end position="487"/>
    </location>
</feature>
<dbReference type="InterPro" id="IPR014774">
    <property type="entry name" value="KaiC-like_dom"/>
</dbReference>
<keyword evidence="2" id="KW-0597">Phosphoprotein</keyword>
<feature type="domain" description="KaiC" evidence="7">
    <location>
        <begin position="16"/>
        <end position="253"/>
    </location>
</feature>
<dbReference type="InterPro" id="IPR003593">
    <property type="entry name" value="AAA+_ATPase"/>
</dbReference>
<name>A0ABW0MQS8_9BURK</name>
<keyword evidence="9" id="KW-1185">Reference proteome</keyword>
<dbReference type="PROSITE" id="PS51146">
    <property type="entry name" value="KAIC"/>
    <property type="match status" value="2"/>
</dbReference>
<sequence>MNSVPALHTAESNPPPRMSTGIAGLDDILGGGLTPQRVYLVEGSPGAGKTTLGLQFLLDGEARGEHGLYITLSETTEELKAVAASHGWSIEALSLFELAGETALDIDAQQSVFHPSEIELGETTRNVMDQVDLVKPVRVVFDSLSEMRLLAQNPLRYRRQILALKQFFTARNCTVLLLDDKTAASDQHLHSIAHGVISLEQIAKEFGKERRRVNILKMRGIRFRGGYHDYALDTGGITMYPRLVAAEHMLDFTPSIRSTGSEGLDKLLGGGMVRGTNTLIVGPSGIGKTTLSARCLLSALERGETASFYLFDEGLGTFFARSASLGMELRPFVDNGRLRIQHIDPAELSPGQFAQMLRDAVEQHGVSFIAIDSLNAYLQAMPGEHYLTLQMHELLSYLNQQGVTTVLVLGQHGLVGEVHSEVDLSYLADSTVLLRFFEANGRLRRAITVIKSRTTSHALTIHELLLGHDGVRVGEPLEGFEGVLTGLPSYHGTTPMMVPTPHGQD</sequence>
<dbReference type="InterPro" id="IPR010624">
    <property type="entry name" value="KaiC_dom"/>
</dbReference>
<evidence type="ECO:0000256" key="2">
    <source>
        <dbReference type="ARBA" id="ARBA00022553"/>
    </source>
</evidence>
<dbReference type="SUPFAM" id="SSF52540">
    <property type="entry name" value="P-loop containing nucleoside triphosphate hydrolases"/>
    <property type="match status" value="2"/>
</dbReference>
<proteinExistence type="predicted"/>
<dbReference type="InterPro" id="IPR030665">
    <property type="entry name" value="KaiC"/>
</dbReference>
<dbReference type="InterPro" id="IPR051347">
    <property type="entry name" value="Circadian_clock_KaiC-rel"/>
</dbReference>
<evidence type="ECO:0000313" key="8">
    <source>
        <dbReference type="EMBL" id="MFC5480273.1"/>
    </source>
</evidence>
<gene>
    <name evidence="8" type="ORF">ACFPQ5_18900</name>
</gene>
<evidence type="ECO:0000256" key="4">
    <source>
        <dbReference type="ARBA" id="ARBA00022737"/>
    </source>
</evidence>
<dbReference type="PIRSF" id="PIRSF039117">
    <property type="entry name" value="KaiC"/>
    <property type="match status" value="1"/>
</dbReference>
<dbReference type="Pfam" id="PF06745">
    <property type="entry name" value="ATPase"/>
    <property type="match status" value="2"/>
</dbReference>
<evidence type="ECO:0000256" key="3">
    <source>
        <dbReference type="ARBA" id="ARBA00022679"/>
    </source>
</evidence>
<evidence type="ECO:0000256" key="1">
    <source>
        <dbReference type="ARBA" id="ARBA00012513"/>
    </source>
</evidence>
<dbReference type="EMBL" id="JBHSMR010000013">
    <property type="protein sequence ID" value="MFC5480273.1"/>
    <property type="molecule type" value="Genomic_DNA"/>
</dbReference>
<evidence type="ECO:0000256" key="6">
    <source>
        <dbReference type="ARBA" id="ARBA00022801"/>
    </source>
</evidence>
<dbReference type="PANTHER" id="PTHR42926:SF1">
    <property type="entry name" value="CIRCADIAN CLOCK OSCILLATOR PROTEIN KAIC 1"/>
    <property type="match status" value="1"/>
</dbReference>
<keyword evidence="5" id="KW-0418">Kinase</keyword>
<protein>
    <recommendedName>
        <fullName evidence="1">non-specific serine/threonine protein kinase</fullName>
        <ecNumber evidence="1">2.7.11.1</ecNumber>
    </recommendedName>
</protein>
<dbReference type="SMART" id="SM00382">
    <property type="entry name" value="AAA"/>
    <property type="match status" value="2"/>
</dbReference>
<evidence type="ECO:0000259" key="7">
    <source>
        <dbReference type="PROSITE" id="PS51146"/>
    </source>
</evidence>
<reference evidence="9" key="1">
    <citation type="journal article" date="2019" name="Int. J. Syst. Evol. Microbiol.">
        <title>The Global Catalogue of Microorganisms (GCM) 10K type strain sequencing project: providing services to taxonomists for standard genome sequencing and annotation.</title>
        <authorList>
            <consortium name="The Broad Institute Genomics Platform"/>
            <consortium name="The Broad Institute Genome Sequencing Center for Infectious Disease"/>
            <person name="Wu L."/>
            <person name="Ma J."/>
        </authorList>
    </citation>
    <scope>NUCLEOTIDE SEQUENCE [LARGE SCALE GENOMIC DNA]</scope>
    <source>
        <strain evidence="9">CCUG 43111</strain>
    </source>
</reference>
<dbReference type="EC" id="2.7.11.1" evidence="1"/>